<organism evidence="2 3">
    <name type="scientific">Streptomyces cellostaticus</name>
    <dbReference type="NCBI Taxonomy" id="67285"/>
    <lineage>
        <taxon>Bacteria</taxon>
        <taxon>Bacillati</taxon>
        <taxon>Actinomycetota</taxon>
        <taxon>Actinomycetes</taxon>
        <taxon>Kitasatosporales</taxon>
        <taxon>Streptomycetaceae</taxon>
        <taxon>Streptomyces</taxon>
    </lineage>
</organism>
<dbReference type="Proteomes" id="UP000054241">
    <property type="component" value="Unassembled WGS sequence"/>
</dbReference>
<sequence>MKVAGSIVRIGPAGVFESRMARVAQGVSAISTHSPPWSPLYDDLRQARPPSAAHSTHEPPWSPL</sequence>
<gene>
    <name evidence="2" type="ORF">AQI88_06790</name>
</gene>
<evidence type="ECO:0000313" key="2">
    <source>
        <dbReference type="EMBL" id="KUM97623.1"/>
    </source>
</evidence>
<evidence type="ECO:0000313" key="3">
    <source>
        <dbReference type="Proteomes" id="UP000054241"/>
    </source>
</evidence>
<dbReference type="EMBL" id="LMWL01000009">
    <property type="protein sequence ID" value="KUM97623.1"/>
    <property type="molecule type" value="Genomic_DNA"/>
</dbReference>
<keyword evidence="3" id="KW-1185">Reference proteome</keyword>
<reference evidence="2 3" key="1">
    <citation type="submission" date="2015-10" db="EMBL/GenBank/DDBJ databases">
        <title>Draft genome sequence of Streptomyces cellostaticus DSM 40189, type strain for the species Streptomyces cellostaticus.</title>
        <authorList>
            <person name="Ruckert C."/>
            <person name="Winkler A."/>
            <person name="Kalinowski J."/>
            <person name="Kampfer P."/>
            <person name="Glaeser S."/>
        </authorList>
    </citation>
    <scope>NUCLEOTIDE SEQUENCE [LARGE SCALE GENOMIC DNA]</scope>
    <source>
        <strain evidence="2 3">DSM 40189</strain>
    </source>
</reference>
<name>A0A117PXR9_9ACTN</name>
<dbReference type="STRING" id="67285.AQI88_06790"/>
<comment type="caution">
    <text evidence="2">The sequence shown here is derived from an EMBL/GenBank/DDBJ whole genome shotgun (WGS) entry which is preliminary data.</text>
</comment>
<protein>
    <submittedName>
        <fullName evidence="2">Uncharacterized protein</fullName>
    </submittedName>
</protein>
<proteinExistence type="predicted"/>
<feature type="region of interest" description="Disordered" evidence="1">
    <location>
        <begin position="31"/>
        <end position="64"/>
    </location>
</feature>
<evidence type="ECO:0000256" key="1">
    <source>
        <dbReference type="SAM" id="MobiDB-lite"/>
    </source>
</evidence>
<accession>A0A117PXR9</accession>
<dbReference type="AlphaFoldDB" id="A0A117PXR9"/>